<dbReference type="Pfam" id="PF12571">
    <property type="entry name" value="Phage_tail_fib"/>
    <property type="match status" value="1"/>
</dbReference>
<dbReference type="Proteomes" id="UP000472355">
    <property type="component" value="Unassembled WGS sequence"/>
</dbReference>
<name>A0A6M0SQX7_CLOBO</name>
<evidence type="ECO:0000313" key="4">
    <source>
        <dbReference type="Proteomes" id="UP000472355"/>
    </source>
</evidence>
<protein>
    <recommendedName>
        <fullName evidence="2">Phage tail fibre protein N-terminal domain-containing protein</fullName>
    </recommendedName>
</protein>
<dbReference type="EMBL" id="SGKU01000037">
    <property type="protein sequence ID" value="NFA43408.1"/>
    <property type="molecule type" value="Genomic_DNA"/>
</dbReference>
<dbReference type="AlphaFoldDB" id="A0A6M0SQX7"/>
<feature type="domain" description="Phage tail fibre protein N-terminal" evidence="2">
    <location>
        <begin position="1"/>
        <end position="147"/>
    </location>
</feature>
<reference evidence="3 4" key="1">
    <citation type="submission" date="2019-02" db="EMBL/GenBank/DDBJ databases">
        <title>Genome sequencing of Clostridium botulinum clinical isolates.</title>
        <authorList>
            <person name="Brunt J."/>
            <person name="Van Vliet A.H.M."/>
            <person name="Stringer S.C."/>
            <person name="Grant K.A."/>
            <person name="Carter A.C."/>
            <person name="Peck M.W."/>
        </authorList>
    </citation>
    <scope>NUCLEOTIDE SEQUENCE [LARGE SCALE GENOMIC DNA]</scope>
    <source>
        <strain evidence="3 4">H113700579</strain>
    </source>
</reference>
<organism evidence="3 4">
    <name type="scientific">Clostridium botulinum</name>
    <dbReference type="NCBI Taxonomy" id="1491"/>
    <lineage>
        <taxon>Bacteria</taxon>
        <taxon>Bacillati</taxon>
        <taxon>Bacillota</taxon>
        <taxon>Clostridia</taxon>
        <taxon>Eubacteriales</taxon>
        <taxon>Clostridiaceae</taxon>
        <taxon>Clostridium</taxon>
    </lineage>
</organism>
<dbReference type="PANTHER" id="PTHR35191">
    <property type="entry name" value="PROPHAGE SIDE TAIL FIBER PROTEIN HOMOLOG STFQ-RELATED"/>
    <property type="match status" value="1"/>
</dbReference>
<dbReference type="PANTHER" id="PTHR35191:SF1">
    <property type="entry name" value="PROPHAGE SIDE TAIL FIBER PROTEIN HOMOLOG STFQ-RELATED"/>
    <property type="match status" value="1"/>
</dbReference>
<evidence type="ECO:0000256" key="1">
    <source>
        <dbReference type="SAM" id="MobiDB-lite"/>
    </source>
</evidence>
<gene>
    <name evidence="3" type="ORF">EXM65_12700</name>
</gene>
<accession>A0A6M0SQX7</accession>
<feature type="region of interest" description="Disordered" evidence="1">
    <location>
        <begin position="535"/>
        <end position="556"/>
    </location>
</feature>
<evidence type="ECO:0000313" key="3">
    <source>
        <dbReference type="EMBL" id="NFA43408.1"/>
    </source>
</evidence>
<proteinExistence type="predicted"/>
<dbReference type="InterPro" id="IPR022225">
    <property type="entry name" value="Phage_tail_fibre_N"/>
</dbReference>
<sequence length="572" mass="61018">MSQFYTIVTNEGTKKIAAMVTGEKLKLSKLVIGDSNGSYYEPSVKQTKLKNVKYEADINSIKTNKDNPNWLTVEAIIPANVGGFYIREVGILDEDGVLIAVSKYSETHKPEPAEGTAKELLIRLVIDVDNIENINLTINGNMAAATHEDLEEIKELIDKKSEIYVVTTGEVNDYNVTSESVIEYAKGLGLYIEIHKTNTSAATLNINGLGAIKILDPSGKELKGNALKEGIPYNIRYNGINFILQGKGGGGNAKPEQILNGVTATVDDGEIVGTMINYDTTSPAKNAATNAIKKIEPWSNDTGSGAFMYFNPNFSGYVTPNTVIGQSVYGINPNIVKAGQLIGGNGSPSEGALRGTFTADANANAVQILAGRTAYVNGNKITGTMPNRTQGGQTVKSLIYNNSLVFRINEGYYGGASYSDGKGQASINEPLNFVADVLGLTANKIVAGNNVCGVNGTAPTLNGVSAMNSGTYTQNERVTRYFNIKLPSSACGTGWNVCFGSYTGWGTGTFCMWVRDTKSGSGYSFFQTALSSSPNVANSGPGWSPQSANVDRGSKATPTDISITIRWYTVKL</sequence>
<dbReference type="InterPro" id="IPR051934">
    <property type="entry name" value="Phage_Tail_Fiber_Structural"/>
</dbReference>
<evidence type="ECO:0000259" key="2">
    <source>
        <dbReference type="Pfam" id="PF12571"/>
    </source>
</evidence>
<comment type="caution">
    <text evidence="3">The sequence shown here is derived from an EMBL/GenBank/DDBJ whole genome shotgun (WGS) entry which is preliminary data.</text>
</comment>